<gene>
    <name evidence="9" type="ORF">SPF06_03265</name>
</gene>
<evidence type="ECO:0000256" key="7">
    <source>
        <dbReference type="SAM" id="Phobius"/>
    </source>
</evidence>
<keyword evidence="4 7" id="KW-1133">Transmembrane helix</keyword>
<reference evidence="9 10" key="1">
    <citation type="submission" date="2023-12" db="EMBL/GenBank/DDBJ databases">
        <title>Sinomonas terricola sp. nov, isolated from litchi orchard soil in Guangdong, PR China.</title>
        <authorList>
            <person name="Jiaxin W."/>
            <person name="Yang Z."/>
            <person name="Honghui Z."/>
        </authorList>
    </citation>
    <scope>NUCLEOTIDE SEQUENCE [LARGE SCALE GENOMIC DNA]</scope>
    <source>
        <strain evidence="9 10">JGH33</strain>
    </source>
</reference>
<feature type="domain" description="Cardiolipin synthase N-terminal" evidence="8">
    <location>
        <begin position="12"/>
        <end position="56"/>
    </location>
</feature>
<dbReference type="InterPro" id="IPR027379">
    <property type="entry name" value="CLS_N"/>
</dbReference>
<evidence type="ECO:0000256" key="2">
    <source>
        <dbReference type="ARBA" id="ARBA00022475"/>
    </source>
</evidence>
<evidence type="ECO:0000256" key="5">
    <source>
        <dbReference type="ARBA" id="ARBA00023136"/>
    </source>
</evidence>
<sequence length="86" mass="9523">MARLLPVIVILAAWLYAMVDCAMADRAAVRGLSKTSWFLITILPIIGTLLWFIFGRPRRTAPPTSGSTRGRRPVAPDDDPDFLRGL</sequence>
<dbReference type="EMBL" id="JAYGGQ010000001">
    <property type="protein sequence ID" value="MEA5453732.1"/>
    <property type="molecule type" value="Genomic_DNA"/>
</dbReference>
<evidence type="ECO:0000313" key="9">
    <source>
        <dbReference type="EMBL" id="MEA5453732.1"/>
    </source>
</evidence>
<keyword evidence="10" id="KW-1185">Reference proteome</keyword>
<evidence type="ECO:0000256" key="4">
    <source>
        <dbReference type="ARBA" id="ARBA00022989"/>
    </source>
</evidence>
<keyword evidence="2" id="KW-1003">Cell membrane</keyword>
<organism evidence="9 10">
    <name type="scientific">Sinomonas terricola</name>
    <dbReference type="NCBI Taxonomy" id="3110330"/>
    <lineage>
        <taxon>Bacteria</taxon>
        <taxon>Bacillati</taxon>
        <taxon>Actinomycetota</taxon>
        <taxon>Actinomycetes</taxon>
        <taxon>Micrococcales</taxon>
        <taxon>Micrococcaceae</taxon>
        <taxon>Sinomonas</taxon>
    </lineage>
</organism>
<accession>A0ABU5T2H1</accession>
<name>A0ABU5T2H1_9MICC</name>
<evidence type="ECO:0000313" key="10">
    <source>
        <dbReference type="Proteomes" id="UP001304769"/>
    </source>
</evidence>
<dbReference type="Pfam" id="PF13396">
    <property type="entry name" value="PLDc_N"/>
    <property type="match status" value="1"/>
</dbReference>
<evidence type="ECO:0000256" key="1">
    <source>
        <dbReference type="ARBA" id="ARBA00004651"/>
    </source>
</evidence>
<feature type="region of interest" description="Disordered" evidence="6">
    <location>
        <begin position="61"/>
        <end position="86"/>
    </location>
</feature>
<evidence type="ECO:0000256" key="3">
    <source>
        <dbReference type="ARBA" id="ARBA00022692"/>
    </source>
</evidence>
<comment type="subcellular location">
    <subcellularLocation>
        <location evidence="1">Cell membrane</location>
        <topology evidence="1">Multi-pass membrane protein</topology>
    </subcellularLocation>
</comment>
<comment type="caution">
    <text evidence="9">The sequence shown here is derived from an EMBL/GenBank/DDBJ whole genome shotgun (WGS) entry which is preliminary data.</text>
</comment>
<keyword evidence="5 7" id="KW-0472">Membrane</keyword>
<keyword evidence="3 7" id="KW-0812">Transmembrane</keyword>
<proteinExistence type="predicted"/>
<feature type="transmembrane region" description="Helical" evidence="7">
    <location>
        <begin position="34"/>
        <end position="54"/>
    </location>
</feature>
<evidence type="ECO:0000256" key="6">
    <source>
        <dbReference type="SAM" id="MobiDB-lite"/>
    </source>
</evidence>
<protein>
    <submittedName>
        <fullName evidence="9">PLDc N-terminal domain-containing protein</fullName>
    </submittedName>
</protein>
<dbReference type="Proteomes" id="UP001304769">
    <property type="component" value="Unassembled WGS sequence"/>
</dbReference>
<evidence type="ECO:0000259" key="8">
    <source>
        <dbReference type="Pfam" id="PF13396"/>
    </source>
</evidence>
<dbReference type="RefSeq" id="WP_323277481.1">
    <property type="nucleotide sequence ID" value="NZ_JAYGGQ010000001.1"/>
</dbReference>